<evidence type="ECO:0000313" key="6">
    <source>
        <dbReference type="Proteomes" id="UP001387100"/>
    </source>
</evidence>
<dbReference type="CDD" id="cd01392">
    <property type="entry name" value="HTH_LacI"/>
    <property type="match status" value="1"/>
</dbReference>
<dbReference type="Gene3D" id="1.10.260.40">
    <property type="entry name" value="lambda repressor-like DNA-binding domains"/>
    <property type="match status" value="1"/>
</dbReference>
<dbReference type="InterPro" id="IPR046335">
    <property type="entry name" value="LacI/GalR-like_sensor"/>
</dbReference>
<protein>
    <submittedName>
        <fullName evidence="5">LacI family DNA-binding transcriptional regulator</fullName>
    </submittedName>
</protein>
<dbReference type="PROSITE" id="PS00356">
    <property type="entry name" value="HTH_LACI_1"/>
    <property type="match status" value="1"/>
</dbReference>
<evidence type="ECO:0000313" key="5">
    <source>
        <dbReference type="EMBL" id="MEJ5943775.1"/>
    </source>
</evidence>
<accession>A0ABU8RFF1</accession>
<dbReference type="SMART" id="SM00354">
    <property type="entry name" value="HTH_LACI"/>
    <property type="match status" value="1"/>
</dbReference>
<dbReference type="CDD" id="cd06288">
    <property type="entry name" value="PBP1_sucrose_transcription_regulator"/>
    <property type="match status" value="1"/>
</dbReference>
<evidence type="ECO:0000256" key="2">
    <source>
        <dbReference type="ARBA" id="ARBA00023125"/>
    </source>
</evidence>
<keyword evidence="2 5" id="KW-0238">DNA-binding</keyword>
<comment type="caution">
    <text evidence="5">The sequence shown here is derived from an EMBL/GenBank/DDBJ whole genome shotgun (WGS) entry which is preliminary data.</text>
</comment>
<dbReference type="InterPro" id="IPR028082">
    <property type="entry name" value="Peripla_BP_I"/>
</dbReference>
<dbReference type="InterPro" id="IPR000843">
    <property type="entry name" value="HTH_LacI"/>
</dbReference>
<dbReference type="PANTHER" id="PTHR30146:SF109">
    <property type="entry name" value="HTH-TYPE TRANSCRIPTIONAL REGULATOR GALS"/>
    <property type="match status" value="1"/>
</dbReference>
<dbReference type="PROSITE" id="PS50932">
    <property type="entry name" value="HTH_LACI_2"/>
    <property type="match status" value="1"/>
</dbReference>
<dbReference type="InterPro" id="IPR010982">
    <property type="entry name" value="Lambda_DNA-bd_dom_sf"/>
</dbReference>
<dbReference type="EMBL" id="JBBIAA010000001">
    <property type="protein sequence ID" value="MEJ5943775.1"/>
    <property type="molecule type" value="Genomic_DNA"/>
</dbReference>
<reference evidence="5 6" key="1">
    <citation type="journal article" date="2017" name="Int. J. Syst. Evol. Microbiol.">
        <title>Pseudokineococcus basanitobsidens sp. nov., isolated from volcanic rock.</title>
        <authorList>
            <person name="Lee D.W."/>
            <person name="Park M.Y."/>
            <person name="Kim J.J."/>
            <person name="Kim B.S."/>
        </authorList>
    </citation>
    <scope>NUCLEOTIDE SEQUENCE [LARGE SCALE GENOMIC DNA]</scope>
    <source>
        <strain evidence="5 6">DSM 103726</strain>
    </source>
</reference>
<evidence type="ECO:0000259" key="4">
    <source>
        <dbReference type="PROSITE" id="PS50932"/>
    </source>
</evidence>
<proteinExistence type="predicted"/>
<dbReference type="SUPFAM" id="SSF53822">
    <property type="entry name" value="Periplasmic binding protein-like I"/>
    <property type="match status" value="1"/>
</dbReference>
<name>A0ABU8RFF1_9ACTN</name>
<dbReference type="PRINTS" id="PR00036">
    <property type="entry name" value="HTHLACI"/>
</dbReference>
<gene>
    <name evidence="5" type="ORF">WDZ17_00515</name>
</gene>
<dbReference type="Proteomes" id="UP001387100">
    <property type="component" value="Unassembled WGS sequence"/>
</dbReference>
<keyword evidence="6" id="KW-1185">Reference proteome</keyword>
<evidence type="ECO:0000256" key="3">
    <source>
        <dbReference type="ARBA" id="ARBA00023163"/>
    </source>
</evidence>
<dbReference type="RefSeq" id="WP_339573167.1">
    <property type="nucleotide sequence ID" value="NZ_JBBIAA010000001.1"/>
</dbReference>
<dbReference type="Pfam" id="PF00356">
    <property type="entry name" value="LacI"/>
    <property type="match status" value="1"/>
</dbReference>
<dbReference type="SUPFAM" id="SSF47413">
    <property type="entry name" value="lambda repressor-like DNA-binding domains"/>
    <property type="match status" value="1"/>
</dbReference>
<keyword evidence="1" id="KW-0805">Transcription regulation</keyword>
<feature type="domain" description="HTH lacI-type" evidence="4">
    <location>
        <begin position="12"/>
        <end position="66"/>
    </location>
</feature>
<dbReference type="GO" id="GO:0003677">
    <property type="term" value="F:DNA binding"/>
    <property type="evidence" value="ECO:0007669"/>
    <property type="project" value="UniProtKB-KW"/>
</dbReference>
<dbReference type="Pfam" id="PF13377">
    <property type="entry name" value="Peripla_BP_3"/>
    <property type="match status" value="1"/>
</dbReference>
<sequence>MDPQARQPAAAATLRDVARLAGVSVSTASKALNERPHVRASTREAVRAAADQLSFSPNSLAQGLSAQRTGTVGLLTSDLEGRFSIPVLMGAEDAFGSDRVAVLLCDARGDAIREQHHLRALLARRVDGLIVVGARPDVRPSIGRVPVPVVYAYAPSDDPGDLSLVSDNERAGAMAVEHLLASGRRRIGHVTGDPTYGAARDRAAGALAALERAGLELAGGEPFYGAWSEEWGRSAQRALLRAVPEVDAVFAGSDQVARGVLDALREAGRRVPEDVAVVGFDNWEAIATGSRPSLTTVDLQLQHLGRVAAQRLSAAMSGDARQGVERLPCRLVVRASSAPRD</sequence>
<evidence type="ECO:0000256" key="1">
    <source>
        <dbReference type="ARBA" id="ARBA00023015"/>
    </source>
</evidence>
<keyword evidence="3" id="KW-0804">Transcription</keyword>
<organism evidence="5 6">
    <name type="scientific">Pseudokineococcus basanitobsidens</name>
    <dbReference type="NCBI Taxonomy" id="1926649"/>
    <lineage>
        <taxon>Bacteria</taxon>
        <taxon>Bacillati</taxon>
        <taxon>Actinomycetota</taxon>
        <taxon>Actinomycetes</taxon>
        <taxon>Kineosporiales</taxon>
        <taxon>Kineosporiaceae</taxon>
        <taxon>Pseudokineococcus</taxon>
    </lineage>
</organism>
<dbReference type="Gene3D" id="3.40.50.2300">
    <property type="match status" value="2"/>
</dbReference>
<dbReference type="PANTHER" id="PTHR30146">
    <property type="entry name" value="LACI-RELATED TRANSCRIPTIONAL REPRESSOR"/>
    <property type="match status" value="1"/>
</dbReference>